<evidence type="ECO:0000313" key="1">
    <source>
        <dbReference type="EMBL" id="BAZ87963.1"/>
    </source>
</evidence>
<dbReference type="EMBL" id="AP018316">
    <property type="protein sequence ID" value="BAZ87963.1"/>
    <property type="molecule type" value="Genomic_DNA"/>
</dbReference>
<evidence type="ECO:0000313" key="2">
    <source>
        <dbReference type="Proteomes" id="UP000218702"/>
    </source>
</evidence>
<dbReference type="SUPFAM" id="SSF56112">
    <property type="entry name" value="Protein kinase-like (PK-like)"/>
    <property type="match status" value="1"/>
</dbReference>
<dbReference type="GO" id="GO:0004674">
    <property type="term" value="F:protein serine/threonine kinase activity"/>
    <property type="evidence" value="ECO:0007669"/>
    <property type="project" value="UniProtKB-KW"/>
</dbReference>
<name>A0A1Z4V999_9CYAN</name>
<dbReference type="Proteomes" id="UP000218702">
    <property type="component" value="Chromosome"/>
</dbReference>
<protein>
    <submittedName>
        <fullName evidence="1">TPR repeat-containing serine/threonine protein kinase</fullName>
    </submittedName>
</protein>
<keyword evidence="1" id="KW-0723">Serine/threonine-protein kinase</keyword>
<organism evidence="1 2">
    <name type="scientific">Dolichospermum compactum NIES-806</name>
    <dbReference type="NCBI Taxonomy" id="1973481"/>
    <lineage>
        <taxon>Bacteria</taxon>
        <taxon>Bacillati</taxon>
        <taxon>Cyanobacteriota</taxon>
        <taxon>Cyanophyceae</taxon>
        <taxon>Nostocales</taxon>
        <taxon>Aphanizomenonaceae</taxon>
        <taxon>Dolichospermum</taxon>
        <taxon>Dolichospermum compactum</taxon>
    </lineage>
</organism>
<dbReference type="InterPro" id="IPR011009">
    <property type="entry name" value="Kinase-like_dom_sf"/>
</dbReference>
<reference evidence="1 2" key="1">
    <citation type="submission" date="2017-06" db="EMBL/GenBank/DDBJ databases">
        <title>Genome sequencing of cyanobaciteial culture collection at National Institute for Environmental Studies (NIES).</title>
        <authorList>
            <person name="Hirose Y."/>
            <person name="Shimura Y."/>
            <person name="Fujisawa T."/>
            <person name="Nakamura Y."/>
            <person name="Kawachi M."/>
        </authorList>
    </citation>
    <scope>NUCLEOTIDE SEQUENCE [LARGE SCALE GENOMIC DNA]</scope>
    <source>
        <strain evidence="1 2">NIES-806</strain>
    </source>
</reference>
<dbReference type="AlphaFoldDB" id="A0A1Z4V999"/>
<sequence length="107" mass="12231">MGIIAIQALTGLSPDQLEKDVENNEIIWQNNATVSPEFAQFLNQMICYDFRQRYASATDYLVWYNLGNTQYNNTIYRNIKKRSPPIIKPSVINPISMKVGTVKAMPC</sequence>
<proteinExistence type="predicted"/>
<dbReference type="Gene3D" id="1.10.510.10">
    <property type="entry name" value="Transferase(Phosphotransferase) domain 1"/>
    <property type="match status" value="1"/>
</dbReference>
<keyword evidence="1" id="KW-0808">Transferase</keyword>
<dbReference type="KEGG" id="dcm:NIES806_41960"/>
<keyword evidence="2" id="KW-1185">Reference proteome</keyword>
<accession>A0A1Z4V999</accession>
<gene>
    <name evidence="1" type="ORF">NIES806_41960</name>
</gene>
<keyword evidence="1" id="KW-0418">Kinase</keyword>